<feature type="transmembrane region" description="Helical" evidence="1">
    <location>
        <begin position="90"/>
        <end position="108"/>
    </location>
</feature>
<dbReference type="AlphaFoldDB" id="A0A098RZV6"/>
<dbReference type="Proteomes" id="UP000029736">
    <property type="component" value="Unassembled WGS sequence"/>
</dbReference>
<feature type="transmembrane region" description="Helical" evidence="1">
    <location>
        <begin position="60"/>
        <end position="78"/>
    </location>
</feature>
<protein>
    <submittedName>
        <fullName evidence="2">Uncharacterized protein</fullName>
    </submittedName>
</protein>
<name>A0A098RZV6_9BACT</name>
<evidence type="ECO:0000313" key="3">
    <source>
        <dbReference type="Proteomes" id="UP000029736"/>
    </source>
</evidence>
<keyword evidence="1" id="KW-0812">Transmembrane</keyword>
<keyword evidence="1" id="KW-1133">Transmembrane helix</keyword>
<evidence type="ECO:0000313" key="2">
    <source>
        <dbReference type="EMBL" id="KGE85123.1"/>
    </source>
</evidence>
<proteinExistence type="predicted"/>
<comment type="caution">
    <text evidence="2">The sequence shown here is derived from an EMBL/GenBank/DDBJ whole genome shotgun (WGS) entry which is preliminary data.</text>
</comment>
<gene>
    <name evidence="2" type="ORF">IX84_29975</name>
</gene>
<feature type="transmembrane region" description="Helical" evidence="1">
    <location>
        <begin position="36"/>
        <end position="53"/>
    </location>
</feature>
<dbReference type="RefSeq" id="WP_044229542.1">
    <property type="nucleotide sequence ID" value="NZ_JBKAGJ010000068.1"/>
</dbReference>
<organism evidence="2 3">
    <name type="scientific">Phaeodactylibacter xiamenensis</name>
    <dbReference type="NCBI Taxonomy" id="1524460"/>
    <lineage>
        <taxon>Bacteria</taxon>
        <taxon>Pseudomonadati</taxon>
        <taxon>Bacteroidota</taxon>
        <taxon>Saprospiria</taxon>
        <taxon>Saprospirales</taxon>
        <taxon>Haliscomenobacteraceae</taxon>
        <taxon>Phaeodactylibacter</taxon>
    </lineage>
</organism>
<accession>A0A098RZV6</accession>
<evidence type="ECO:0000256" key="1">
    <source>
        <dbReference type="SAM" id="Phobius"/>
    </source>
</evidence>
<dbReference type="EMBL" id="JPOS01000093">
    <property type="protein sequence ID" value="KGE85123.1"/>
    <property type="molecule type" value="Genomic_DNA"/>
</dbReference>
<keyword evidence="3" id="KW-1185">Reference proteome</keyword>
<keyword evidence="1" id="KW-0472">Membrane</keyword>
<sequence>MARKQRFSRFLFLLNGSLFFLGALTAWPSGRFWLTLVHGLAAVFNGVAFLQFNHPRRKPMLNLLVLVMNVAVAGAVALEYHWSGAQYIQYAWAIAAIVSVIALFVQAWKTQALPG</sequence>
<reference evidence="2 3" key="1">
    <citation type="journal article" date="2014" name="Int. J. Syst. Evol. Microbiol.">
        <title>Phaeodactylibacter xiamenensis gen. nov., sp. nov., a member of the family Saprospiraceae isolated from the marine alga Phaeodactylum tricornutum.</title>
        <authorList>
            <person name="Chen Z.Jr."/>
            <person name="Lei X."/>
            <person name="Lai Q."/>
            <person name="Li Y."/>
            <person name="Zhang B."/>
            <person name="Zhang J."/>
            <person name="Zhang H."/>
            <person name="Yang L."/>
            <person name="Zheng W."/>
            <person name="Tian Y."/>
            <person name="Yu Z."/>
            <person name="Xu H.Jr."/>
            <person name="Zheng T."/>
        </authorList>
    </citation>
    <scope>NUCLEOTIDE SEQUENCE [LARGE SCALE GENOMIC DNA]</scope>
    <source>
        <strain evidence="2 3">KD52</strain>
    </source>
</reference>